<dbReference type="InterPro" id="IPR045643">
    <property type="entry name" value="DUF6405"/>
</dbReference>
<dbReference type="EMBL" id="BAAAPE010000001">
    <property type="protein sequence ID" value="GAA2060974.1"/>
    <property type="molecule type" value="Genomic_DNA"/>
</dbReference>
<name>A0ABP5GZ37_9ACTN</name>
<accession>A0ABP5GZ37</accession>
<dbReference type="Proteomes" id="UP001500016">
    <property type="component" value="Unassembled WGS sequence"/>
</dbReference>
<reference evidence="3" key="1">
    <citation type="journal article" date="2019" name="Int. J. Syst. Evol. Microbiol.">
        <title>The Global Catalogue of Microorganisms (GCM) 10K type strain sequencing project: providing services to taxonomists for standard genome sequencing and annotation.</title>
        <authorList>
            <consortium name="The Broad Institute Genomics Platform"/>
            <consortium name="The Broad Institute Genome Sequencing Center for Infectious Disease"/>
            <person name="Wu L."/>
            <person name="Ma J."/>
        </authorList>
    </citation>
    <scope>NUCLEOTIDE SEQUENCE [LARGE SCALE GENOMIC DNA]</scope>
    <source>
        <strain evidence="3">JCM 15478</strain>
    </source>
</reference>
<protein>
    <submittedName>
        <fullName evidence="2">SCO3870 family protein</fullName>
    </submittedName>
</protein>
<feature type="transmembrane region" description="Helical" evidence="1">
    <location>
        <begin position="34"/>
        <end position="58"/>
    </location>
</feature>
<comment type="caution">
    <text evidence="2">The sequence shown here is derived from an EMBL/GenBank/DDBJ whole genome shotgun (WGS) entry which is preliminary data.</text>
</comment>
<evidence type="ECO:0000313" key="3">
    <source>
        <dbReference type="Proteomes" id="UP001500016"/>
    </source>
</evidence>
<keyword evidence="1" id="KW-1133">Transmembrane helix</keyword>
<evidence type="ECO:0000256" key="1">
    <source>
        <dbReference type="SAM" id="Phobius"/>
    </source>
</evidence>
<keyword evidence="3" id="KW-1185">Reference proteome</keyword>
<proteinExistence type="predicted"/>
<keyword evidence="1" id="KW-0472">Membrane</keyword>
<dbReference type="Pfam" id="PF19943">
    <property type="entry name" value="DUF6405"/>
    <property type="match status" value="1"/>
</dbReference>
<organism evidence="2 3">
    <name type="scientific">Streptomyces albiaxialis</name>
    <dbReference type="NCBI Taxonomy" id="329523"/>
    <lineage>
        <taxon>Bacteria</taxon>
        <taxon>Bacillati</taxon>
        <taxon>Actinomycetota</taxon>
        <taxon>Actinomycetes</taxon>
        <taxon>Kitasatosporales</taxon>
        <taxon>Streptomycetaceae</taxon>
        <taxon>Streptomyces</taxon>
    </lineage>
</organism>
<keyword evidence="1" id="KW-0812">Transmembrane</keyword>
<sequence>MGKPQFGALAGALAALGTVLGVFAGELRADGYESYVSSVTNAAGVMYVAAGLVLLTWFRDARRRSE</sequence>
<evidence type="ECO:0000313" key="2">
    <source>
        <dbReference type="EMBL" id="GAA2060974.1"/>
    </source>
</evidence>
<dbReference type="RefSeq" id="WP_344523092.1">
    <property type="nucleotide sequence ID" value="NZ_BAAAPE010000001.1"/>
</dbReference>
<gene>
    <name evidence="2" type="ORF">GCM10009801_02970</name>
</gene>